<protein>
    <recommendedName>
        <fullName evidence="2">DUF3800 domain-containing protein</fullName>
    </recommendedName>
</protein>
<dbReference type="EMBL" id="LAZR01011046">
    <property type="protein sequence ID" value="KKM63733.1"/>
    <property type="molecule type" value="Genomic_DNA"/>
</dbReference>
<proteinExistence type="predicted"/>
<organism evidence="1">
    <name type="scientific">marine sediment metagenome</name>
    <dbReference type="NCBI Taxonomy" id="412755"/>
    <lineage>
        <taxon>unclassified sequences</taxon>
        <taxon>metagenomes</taxon>
        <taxon>ecological metagenomes</taxon>
    </lineage>
</organism>
<accession>A0A0F9J2A9</accession>
<dbReference type="Pfam" id="PF12686">
    <property type="entry name" value="DUF3800"/>
    <property type="match status" value="1"/>
</dbReference>
<reference evidence="1" key="1">
    <citation type="journal article" date="2015" name="Nature">
        <title>Complex archaea that bridge the gap between prokaryotes and eukaryotes.</title>
        <authorList>
            <person name="Spang A."/>
            <person name="Saw J.H."/>
            <person name="Jorgensen S.L."/>
            <person name="Zaremba-Niedzwiedzka K."/>
            <person name="Martijn J."/>
            <person name="Lind A.E."/>
            <person name="van Eijk R."/>
            <person name="Schleper C."/>
            <person name="Guy L."/>
            <person name="Ettema T.J."/>
        </authorList>
    </citation>
    <scope>NUCLEOTIDE SEQUENCE</scope>
</reference>
<dbReference type="InterPro" id="IPR024524">
    <property type="entry name" value="DUF3800"/>
</dbReference>
<evidence type="ECO:0008006" key="2">
    <source>
        <dbReference type="Google" id="ProtNLM"/>
    </source>
</evidence>
<gene>
    <name evidence="1" type="ORF">LCGC14_1508500</name>
</gene>
<dbReference type="AlphaFoldDB" id="A0A0F9J2A9"/>
<sequence length="234" mass="27630">MSIIYNIYCDESCHLENDGQRIMVLGAVSCPMETTRQIAEEIRTIKVKHGLPPWFEIKWTKVSPSKAAFYLDIVKYFFDRDDLSFRAVVIPDKSKLRHEEFDQTHDDWYYKMYFTLLKTMLEVHCRYRFYLDIKDTRSAAKARGLERVLRNSRYDFNKNIIERVQNVHSHEIEQVQLVDLLIGAVSYANRNLKSSDTKNALVQQLRQLSGYSLTHTTLLREPKCNILIWRAQEG</sequence>
<evidence type="ECO:0000313" key="1">
    <source>
        <dbReference type="EMBL" id="KKM63733.1"/>
    </source>
</evidence>
<comment type="caution">
    <text evidence="1">The sequence shown here is derived from an EMBL/GenBank/DDBJ whole genome shotgun (WGS) entry which is preliminary data.</text>
</comment>
<name>A0A0F9J2A9_9ZZZZ</name>